<protein>
    <recommendedName>
        <fullName evidence="9">Ancillary SecYEG translocon subunit/Cell division coordinator CpoB TPR domain-containing protein</fullName>
    </recommendedName>
</protein>
<evidence type="ECO:0000256" key="8">
    <source>
        <dbReference type="SAM" id="Phobius"/>
    </source>
</evidence>
<keyword evidence="6 8" id="KW-0472">Membrane</keyword>
<evidence type="ECO:0000256" key="3">
    <source>
        <dbReference type="ARBA" id="ARBA00022475"/>
    </source>
</evidence>
<keyword evidence="3" id="KW-1003">Cell membrane</keyword>
<evidence type="ECO:0000313" key="11">
    <source>
        <dbReference type="Proteomes" id="UP000094622"/>
    </source>
</evidence>
<name>A0A1E3GZM0_9HYPH</name>
<keyword evidence="7" id="KW-0143">Chaperone</keyword>
<evidence type="ECO:0000256" key="6">
    <source>
        <dbReference type="ARBA" id="ARBA00023136"/>
    </source>
</evidence>
<comment type="subcellular location">
    <subcellularLocation>
        <location evidence="2">Cell membrane</location>
    </subcellularLocation>
    <subcellularLocation>
        <location evidence="1">Membrane</location>
        <topology evidence="1">Single-pass membrane protein</topology>
    </subcellularLocation>
</comment>
<evidence type="ECO:0000259" key="9">
    <source>
        <dbReference type="Pfam" id="PF09976"/>
    </source>
</evidence>
<dbReference type="InterPro" id="IPR018704">
    <property type="entry name" value="SecYEG/CpoB_TPR"/>
</dbReference>
<feature type="domain" description="Ancillary SecYEG translocon subunit/Cell division coordinator CpoB TPR" evidence="9">
    <location>
        <begin position="19"/>
        <end position="189"/>
    </location>
</feature>
<keyword evidence="4 8" id="KW-0812">Transmembrane</keyword>
<organism evidence="10 11">
    <name type="scientific">Methylobrevis pamukkalensis</name>
    <dbReference type="NCBI Taxonomy" id="1439726"/>
    <lineage>
        <taxon>Bacteria</taxon>
        <taxon>Pseudomonadati</taxon>
        <taxon>Pseudomonadota</taxon>
        <taxon>Alphaproteobacteria</taxon>
        <taxon>Hyphomicrobiales</taxon>
        <taxon>Pleomorphomonadaceae</taxon>
        <taxon>Methylobrevis</taxon>
    </lineage>
</organism>
<accession>A0A1E3GZM0</accession>
<evidence type="ECO:0000256" key="7">
    <source>
        <dbReference type="ARBA" id="ARBA00023186"/>
    </source>
</evidence>
<proteinExistence type="predicted"/>
<keyword evidence="5 8" id="KW-1133">Transmembrane helix</keyword>
<dbReference type="EMBL" id="MCRJ01000088">
    <property type="protein sequence ID" value="ODN69484.1"/>
    <property type="molecule type" value="Genomic_DNA"/>
</dbReference>
<dbReference type="PANTHER" id="PTHR38035:SF1">
    <property type="entry name" value="ANCILLARY SECYEG TRANSLOCON SUBUNIT"/>
    <property type="match status" value="1"/>
</dbReference>
<comment type="caution">
    <text evidence="10">The sequence shown here is derived from an EMBL/GenBank/DDBJ whole genome shotgun (WGS) entry which is preliminary data.</text>
</comment>
<feature type="transmembrane region" description="Helical" evidence="8">
    <location>
        <begin position="24"/>
        <end position="45"/>
    </location>
</feature>
<evidence type="ECO:0000313" key="10">
    <source>
        <dbReference type="EMBL" id="ODN69484.1"/>
    </source>
</evidence>
<dbReference type="InterPro" id="IPR026039">
    <property type="entry name" value="YfgM"/>
</dbReference>
<dbReference type="AlphaFoldDB" id="A0A1E3GZM0"/>
<reference evidence="10 11" key="1">
    <citation type="submission" date="2016-07" db="EMBL/GenBank/DDBJ databases">
        <title>Draft Genome Sequence of Methylobrevis pamukkalensis PK2.</title>
        <authorList>
            <person name="Vasilenko O.V."/>
            <person name="Doronina N.V."/>
            <person name="Shmareva M.N."/>
            <person name="Tarlachkov S.V."/>
            <person name="Mustakhimov I."/>
            <person name="Trotsenko Y.A."/>
        </authorList>
    </citation>
    <scope>NUCLEOTIDE SEQUENCE [LARGE SCALE GENOMIC DNA]</scope>
    <source>
        <strain evidence="10 11">PK2</strain>
    </source>
</reference>
<evidence type="ECO:0000256" key="2">
    <source>
        <dbReference type="ARBA" id="ARBA00004236"/>
    </source>
</evidence>
<evidence type="ECO:0000256" key="1">
    <source>
        <dbReference type="ARBA" id="ARBA00004167"/>
    </source>
</evidence>
<keyword evidence="11" id="KW-1185">Reference proteome</keyword>
<dbReference type="PANTHER" id="PTHR38035">
    <property type="entry name" value="UPF0070 PROTEIN YFGM"/>
    <property type="match status" value="1"/>
</dbReference>
<dbReference type="Proteomes" id="UP000094622">
    <property type="component" value="Unassembled WGS sequence"/>
</dbReference>
<dbReference type="Pfam" id="PF09976">
    <property type="entry name" value="TPR_21"/>
    <property type="match status" value="1"/>
</dbReference>
<dbReference type="GO" id="GO:0044877">
    <property type="term" value="F:protein-containing complex binding"/>
    <property type="evidence" value="ECO:0007669"/>
    <property type="project" value="InterPro"/>
</dbReference>
<evidence type="ECO:0000256" key="4">
    <source>
        <dbReference type="ARBA" id="ARBA00022692"/>
    </source>
</evidence>
<gene>
    <name evidence="10" type="ORF">A6302_03210</name>
</gene>
<dbReference type="GO" id="GO:0005886">
    <property type="term" value="C:plasma membrane"/>
    <property type="evidence" value="ECO:0007669"/>
    <property type="project" value="UniProtKB-SubCell"/>
</dbReference>
<sequence>MVDLFNEVSEELRRDRMTRFWRSYGVYVIALAVLIVVATAAWAGWDYWRIQRSEAAGARYLDAMAPAKAGDHVEATKALEAFALEAPDGYAVLARFRAASEKASAGEMDNAVGAFQILAEDGALSPELRDLARYRAALLAVDTEDFAAVKARLDPLMAEGNPFAASARELLGLAAVKAELWEDARTALAPVISDTTVPSDVQARAQILMDIVIGKVGPGAESAPAAVKEGSGS</sequence>
<evidence type="ECO:0000256" key="5">
    <source>
        <dbReference type="ARBA" id="ARBA00022989"/>
    </source>
</evidence>